<dbReference type="PROSITE" id="PS00028">
    <property type="entry name" value="ZINC_FINGER_C2H2_1"/>
    <property type="match status" value="1"/>
</dbReference>
<evidence type="ECO:0000313" key="7">
    <source>
        <dbReference type="Proteomes" id="UP000663829"/>
    </source>
</evidence>
<evidence type="ECO:0000256" key="1">
    <source>
        <dbReference type="SAM" id="MobiDB-lite"/>
    </source>
</evidence>
<dbReference type="EMBL" id="CAJOBA010038277">
    <property type="protein sequence ID" value="CAF4058026.1"/>
    <property type="molecule type" value="Genomic_DNA"/>
</dbReference>
<accession>A0A814FXW1</accession>
<dbReference type="OrthoDB" id="9971797at2759"/>
<dbReference type="EMBL" id="CAJNOK010016726">
    <property type="protein sequence ID" value="CAF1250595.1"/>
    <property type="molecule type" value="Genomic_DNA"/>
</dbReference>
<dbReference type="InterPro" id="IPR013087">
    <property type="entry name" value="Znf_C2H2_type"/>
</dbReference>
<dbReference type="Proteomes" id="UP000682733">
    <property type="component" value="Unassembled WGS sequence"/>
</dbReference>
<comment type="caution">
    <text evidence="3">The sequence shown here is derived from an EMBL/GenBank/DDBJ whole genome shotgun (WGS) entry which is preliminary data.</text>
</comment>
<dbReference type="Proteomes" id="UP000663829">
    <property type="component" value="Unassembled WGS sequence"/>
</dbReference>
<feature type="compositionally biased region" description="Polar residues" evidence="1">
    <location>
        <begin position="1"/>
        <end position="16"/>
    </location>
</feature>
<gene>
    <name evidence="3" type="ORF">GPM918_LOCUS13158</name>
    <name evidence="4" type="ORF">OVA965_LOCUS26259</name>
    <name evidence="5" type="ORF">SRO942_LOCUS13158</name>
    <name evidence="6" type="ORF">TMI583_LOCUS26998</name>
</gene>
<evidence type="ECO:0000313" key="3">
    <source>
        <dbReference type="EMBL" id="CAF0989093.1"/>
    </source>
</evidence>
<feature type="region of interest" description="Disordered" evidence="1">
    <location>
        <begin position="1"/>
        <end position="46"/>
    </location>
</feature>
<proteinExistence type="predicted"/>
<dbReference type="AlphaFoldDB" id="A0A814FXW1"/>
<dbReference type="Proteomes" id="UP000681722">
    <property type="component" value="Unassembled WGS sequence"/>
</dbReference>
<dbReference type="Gene3D" id="3.30.160.60">
    <property type="entry name" value="Classic Zinc Finger"/>
    <property type="match status" value="1"/>
</dbReference>
<organism evidence="3 7">
    <name type="scientific">Didymodactylos carnosus</name>
    <dbReference type="NCBI Taxonomy" id="1234261"/>
    <lineage>
        <taxon>Eukaryota</taxon>
        <taxon>Metazoa</taxon>
        <taxon>Spiralia</taxon>
        <taxon>Gnathifera</taxon>
        <taxon>Rotifera</taxon>
        <taxon>Eurotatoria</taxon>
        <taxon>Bdelloidea</taxon>
        <taxon>Philodinida</taxon>
        <taxon>Philodinidae</taxon>
        <taxon>Didymodactylos</taxon>
    </lineage>
</organism>
<dbReference type="SUPFAM" id="SSF57667">
    <property type="entry name" value="beta-beta-alpha zinc fingers"/>
    <property type="match status" value="1"/>
</dbReference>
<keyword evidence="7" id="KW-1185">Reference proteome</keyword>
<dbReference type="Proteomes" id="UP000677228">
    <property type="component" value="Unassembled WGS sequence"/>
</dbReference>
<evidence type="ECO:0000313" key="5">
    <source>
        <dbReference type="EMBL" id="CAF3761225.1"/>
    </source>
</evidence>
<name>A0A814FXW1_9BILA</name>
<evidence type="ECO:0000259" key="2">
    <source>
        <dbReference type="PROSITE" id="PS00028"/>
    </source>
</evidence>
<protein>
    <recommendedName>
        <fullName evidence="2">C2H2-type domain-containing protein</fullName>
    </recommendedName>
</protein>
<evidence type="ECO:0000313" key="4">
    <source>
        <dbReference type="EMBL" id="CAF1250595.1"/>
    </source>
</evidence>
<feature type="domain" description="C2H2-type" evidence="2">
    <location>
        <begin position="134"/>
        <end position="156"/>
    </location>
</feature>
<sequence length="191" mass="21994">MSLDNISDDSQSQVISNEKDEAVQSESSHNIDSELSEPGVKNEPEKTDVIKADPNCLSWYYPPYCELCNVRFTGQSNSQIHFDSFQKHRNRLQVYTKYMKQEEEALTASVNAKEEQQNIENQAAAAPVRPFIVCNICWKELNSIKMLDIHKESPAHKTEEKNRKIVQKLKEEYTILKQNESKEIESNNGDI</sequence>
<dbReference type="EMBL" id="CAJNOQ010002982">
    <property type="protein sequence ID" value="CAF0989093.1"/>
    <property type="molecule type" value="Genomic_DNA"/>
</dbReference>
<evidence type="ECO:0000313" key="6">
    <source>
        <dbReference type="EMBL" id="CAF4058026.1"/>
    </source>
</evidence>
<dbReference type="InterPro" id="IPR036236">
    <property type="entry name" value="Znf_C2H2_sf"/>
</dbReference>
<dbReference type="Pfam" id="PF12874">
    <property type="entry name" value="zf-met"/>
    <property type="match status" value="1"/>
</dbReference>
<dbReference type="EMBL" id="CAJOBC010002982">
    <property type="protein sequence ID" value="CAF3761225.1"/>
    <property type="molecule type" value="Genomic_DNA"/>
</dbReference>
<reference evidence="3" key="1">
    <citation type="submission" date="2021-02" db="EMBL/GenBank/DDBJ databases">
        <authorList>
            <person name="Nowell W R."/>
        </authorList>
    </citation>
    <scope>NUCLEOTIDE SEQUENCE</scope>
</reference>